<dbReference type="Proteomes" id="UP001369086">
    <property type="component" value="Unassembled WGS sequence"/>
</dbReference>
<accession>A0ABR1A292</accession>
<keyword evidence="6" id="KW-1185">Reference proteome</keyword>
<dbReference type="EMBL" id="JAHFZB010000004">
    <property type="protein sequence ID" value="KAK6491179.1"/>
    <property type="molecule type" value="Genomic_DNA"/>
</dbReference>
<name>A0ABR1A292_HUSHU</name>
<keyword evidence="3" id="KW-0011">Acute phase</keyword>
<evidence type="ECO:0000256" key="1">
    <source>
        <dbReference type="ARBA" id="ARBA00007432"/>
    </source>
</evidence>
<evidence type="ECO:0000313" key="5">
    <source>
        <dbReference type="EMBL" id="KAK6491179.1"/>
    </source>
</evidence>
<comment type="function">
    <text evidence="4">Cytokine with a wide variety of biological functions in immunity, tissue regeneration, and metabolism. Binds to IL6R, then the complex associates to the signaling subunit IL6ST/gp130 to trigger the intracellular IL6-signaling pathway. The interaction with the membrane-bound IL6R and IL6ST stimulates 'classic signaling', whereas the binding of IL6 and soluble IL6R to IL6ST stimulates 'trans-signaling'. Alternatively, 'cluster signaling' occurs when membrane-bound IL6:IL6R complexes on transmitter cells activate IL6ST receptors on neighboring receiver cells.</text>
</comment>
<organism evidence="5 6">
    <name type="scientific">Huso huso</name>
    <name type="common">Beluga</name>
    <name type="synonym">Acipenser huso</name>
    <dbReference type="NCBI Taxonomy" id="61971"/>
    <lineage>
        <taxon>Eukaryota</taxon>
        <taxon>Metazoa</taxon>
        <taxon>Chordata</taxon>
        <taxon>Craniata</taxon>
        <taxon>Vertebrata</taxon>
        <taxon>Euteleostomi</taxon>
        <taxon>Actinopterygii</taxon>
        <taxon>Chondrostei</taxon>
        <taxon>Acipenseriformes</taxon>
        <taxon>Acipenseridae</taxon>
        <taxon>Huso</taxon>
    </lineage>
</organism>
<dbReference type="PRINTS" id="PR00434">
    <property type="entry name" value="INTERLEUKIN6"/>
</dbReference>
<reference evidence="5 6" key="1">
    <citation type="submission" date="2021-05" db="EMBL/GenBank/DDBJ databases">
        <authorList>
            <person name="Zahm M."/>
            <person name="Klopp C."/>
            <person name="Cabau C."/>
            <person name="Kuhl H."/>
            <person name="Suciu R."/>
            <person name="Ciorpac M."/>
            <person name="Holostenco D."/>
            <person name="Gessner J."/>
            <person name="Wuertz S."/>
            <person name="Hohne C."/>
            <person name="Stock M."/>
            <person name="Gislard M."/>
            <person name="Lluch J."/>
            <person name="Milhes M."/>
            <person name="Lampietro C."/>
            <person name="Lopez Roques C."/>
            <person name="Donnadieu C."/>
            <person name="Du K."/>
            <person name="Schartl M."/>
            <person name="Guiguen Y."/>
        </authorList>
    </citation>
    <scope>NUCLEOTIDE SEQUENCE [LARGE SCALE GENOMIC DNA]</scope>
    <source>
        <strain evidence="5">Hh-F2</strain>
        <tissue evidence="5">Blood</tissue>
    </source>
</reference>
<evidence type="ECO:0000313" key="6">
    <source>
        <dbReference type="Proteomes" id="UP001369086"/>
    </source>
</evidence>
<comment type="caution">
    <text evidence="5">The sequence shown here is derived from an EMBL/GenBank/DDBJ whole genome shotgun (WGS) entry which is preliminary data.</text>
</comment>
<dbReference type="PRINTS" id="PR00433">
    <property type="entry name" value="IL6GCSFMGF"/>
</dbReference>
<proteinExistence type="inferred from homology"/>
<dbReference type="InterPro" id="IPR003574">
    <property type="entry name" value="IL-6-like"/>
</dbReference>
<gene>
    <name evidence="5" type="ORF">HHUSO_G5929</name>
</gene>
<dbReference type="InterPro" id="IPR030474">
    <property type="entry name" value="IL-6/GCSF/MGF"/>
</dbReference>
<dbReference type="PANTHER" id="PTHR48494">
    <property type="entry name" value="INTERLEUKIN-6"/>
    <property type="match status" value="1"/>
</dbReference>
<evidence type="ECO:0000256" key="4">
    <source>
        <dbReference type="ARBA" id="ARBA00023441"/>
    </source>
</evidence>
<dbReference type="PANTHER" id="PTHR48494:SF1">
    <property type="entry name" value="INTERLEUKIN-6"/>
    <property type="match status" value="1"/>
</dbReference>
<dbReference type="InterPro" id="IPR009079">
    <property type="entry name" value="4_helix_cytokine-like_core"/>
</dbReference>
<comment type="similarity">
    <text evidence="1">Belongs to the IL-6 superfamily.</text>
</comment>
<evidence type="ECO:0000256" key="2">
    <source>
        <dbReference type="ARBA" id="ARBA00019464"/>
    </source>
</evidence>
<dbReference type="SUPFAM" id="SSF47266">
    <property type="entry name" value="4-helical cytokines"/>
    <property type="match status" value="1"/>
</dbReference>
<sequence length="225" mass="25815">MLWTDLSVYRNLPLSSFFPPDLHGFVLALLVISLSPWLVRAAPIVEFSGDDSSGSFKDNQLSTNWESLAEWLHSEVLKLRDQQFRDVFNLTINNSYLSLYTIKLPQITVADGCLSSAFKTENCLRTIAMGLQEYLQYMDYVKDSYTSGKDEIKKVCDTIQNLSADVFQRVKKNPQSVTKLEMNTKDILSHSSDSEWGRAVNVHVILREFTNFMEKTYIAIRHINE</sequence>
<dbReference type="Gene3D" id="1.20.1250.10">
    <property type="match status" value="1"/>
</dbReference>
<dbReference type="SMART" id="SM00126">
    <property type="entry name" value="IL6"/>
    <property type="match status" value="1"/>
</dbReference>
<dbReference type="Pfam" id="PF00489">
    <property type="entry name" value="IL6"/>
    <property type="match status" value="1"/>
</dbReference>
<evidence type="ECO:0000256" key="3">
    <source>
        <dbReference type="ARBA" id="ARBA00022486"/>
    </source>
</evidence>
<protein>
    <recommendedName>
        <fullName evidence="2">Interleukin-6</fullName>
    </recommendedName>
</protein>